<dbReference type="EMBL" id="JANPWB010000015">
    <property type="protein sequence ID" value="KAJ1089809.1"/>
    <property type="molecule type" value="Genomic_DNA"/>
</dbReference>
<evidence type="ECO:0000313" key="2">
    <source>
        <dbReference type="EMBL" id="KAJ1089809.1"/>
    </source>
</evidence>
<evidence type="ECO:0000313" key="3">
    <source>
        <dbReference type="Proteomes" id="UP001066276"/>
    </source>
</evidence>
<dbReference type="Proteomes" id="UP001066276">
    <property type="component" value="Chromosome 11"/>
</dbReference>
<keyword evidence="1" id="KW-0472">Membrane</keyword>
<reference evidence="2" key="1">
    <citation type="journal article" date="2022" name="bioRxiv">
        <title>Sequencing and chromosome-scale assembly of the giantPleurodeles waltlgenome.</title>
        <authorList>
            <person name="Brown T."/>
            <person name="Elewa A."/>
            <person name="Iarovenko S."/>
            <person name="Subramanian E."/>
            <person name="Araus A.J."/>
            <person name="Petzold A."/>
            <person name="Susuki M."/>
            <person name="Suzuki K.-i.T."/>
            <person name="Hayashi T."/>
            <person name="Toyoda A."/>
            <person name="Oliveira C."/>
            <person name="Osipova E."/>
            <person name="Leigh N.D."/>
            <person name="Simon A."/>
            <person name="Yun M.H."/>
        </authorList>
    </citation>
    <scope>NUCLEOTIDE SEQUENCE</scope>
    <source>
        <strain evidence="2">20211129_DDA</strain>
        <tissue evidence="2">Liver</tissue>
    </source>
</reference>
<organism evidence="2 3">
    <name type="scientific">Pleurodeles waltl</name>
    <name type="common">Iberian ribbed newt</name>
    <dbReference type="NCBI Taxonomy" id="8319"/>
    <lineage>
        <taxon>Eukaryota</taxon>
        <taxon>Metazoa</taxon>
        <taxon>Chordata</taxon>
        <taxon>Craniata</taxon>
        <taxon>Vertebrata</taxon>
        <taxon>Euteleostomi</taxon>
        <taxon>Amphibia</taxon>
        <taxon>Batrachia</taxon>
        <taxon>Caudata</taxon>
        <taxon>Salamandroidea</taxon>
        <taxon>Salamandridae</taxon>
        <taxon>Pleurodelinae</taxon>
        <taxon>Pleurodeles</taxon>
    </lineage>
</organism>
<feature type="transmembrane region" description="Helical" evidence="1">
    <location>
        <begin position="76"/>
        <end position="94"/>
    </location>
</feature>
<accession>A0AAV7LH63</accession>
<dbReference type="AlphaFoldDB" id="A0AAV7LH63"/>
<keyword evidence="1" id="KW-1133">Transmembrane helix</keyword>
<name>A0AAV7LH63_PLEWA</name>
<comment type="caution">
    <text evidence="2">The sequence shown here is derived from an EMBL/GenBank/DDBJ whole genome shotgun (WGS) entry which is preliminary data.</text>
</comment>
<protein>
    <submittedName>
        <fullName evidence="2">Uncharacterized protein</fullName>
    </submittedName>
</protein>
<keyword evidence="1" id="KW-0812">Transmembrane</keyword>
<evidence type="ECO:0000256" key="1">
    <source>
        <dbReference type="SAM" id="Phobius"/>
    </source>
</evidence>
<gene>
    <name evidence="2" type="ORF">NDU88_002953</name>
</gene>
<proteinExistence type="predicted"/>
<sequence length="148" mass="16329">MRASPVDVMGFTKAVLTIVANAPGLLGRRVQLPHIFVFRWQGHLDAEPQEEALLCLEAVEVRSEYGVLLAAHQVDAMWTCIILIIFGFSVFYVIDAQLFNEYPGASEIVFADSVKVRVELQNEVPSPNRTGARLVSGFTAMGKGSLRH</sequence>
<keyword evidence="3" id="KW-1185">Reference proteome</keyword>